<evidence type="ECO:0000256" key="9">
    <source>
        <dbReference type="ARBA" id="ARBA00022989"/>
    </source>
</evidence>
<dbReference type="GO" id="GO:0006310">
    <property type="term" value="P:DNA recombination"/>
    <property type="evidence" value="ECO:0007669"/>
    <property type="project" value="UniProtKB-ARBA"/>
</dbReference>
<dbReference type="GO" id="GO:0000175">
    <property type="term" value="F:3'-5'-RNA exonuclease activity"/>
    <property type="evidence" value="ECO:0007669"/>
    <property type="project" value="UniProtKB-ARBA"/>
</dbReference>
<keyword evidence="7" id="KW-0378">Hydrolase</keyword>
<organism evidence="17 18">
    <name type="scientific">Littorina saxatilis</name>
    <dbReference type="NCBI Taxonomy" id="31220"/>
    <lineage>
        <taxon>Eukaryota</taxon>
        <taxon>Metazoa</taxon>
        <taxon>Spiralia</taxon>
        <taxon>Lophotrochozoa</taxon>
        <taxon>Mollusca</taxon>
        <taxon>Gastropoda</taxon>
        <taxon>Caenogastropoda</taxon>
        <taxon>Littorinimorpha</taxon>
        <taxon>Littorinoidea</taxon>
        <taxon>Littorinidae</taxon>
        <taxon>Littorina</taxon>
    </lineage>
</organism>
<dbReference type="InterPro" id="IPR036397">
    <property type="entry name" value="RNaseH_sf"/>
</dbReference>
<dbReference type="Pfam" id="PF01612">
    <property type="entry name" value="DNA_pol_A_exo1"/>
    <property type="match status" value="1"/>
</dbReference>
<dbReference type="GO" id="GO:0031966">
    <property type="term" value="C:mitochondrial membrane"/>
    <property type="evidence" value="ECO:0007669"/>
    <property type="project" value="UniProtKB-SubCell"/>
</dbReference>
<comment type="subcellular location">
    <subcellularLocation>
        <location evidence="3">Mitochondrion membrane</location>
    </subcellularLocation>
</comment>
<evidence type="ECO:0000256" key="5">
    <source>
        <dbReference type="ARBA" id="ARBA00022722"/>
    </source>
</evidence>
<protein>
    <recommendedName>
        <fullName evidence="13">Exonuclease 3'-5' domain-containing protein 2</fullName>
    </recommendedName>
</protein>
<dbReference type="InterPro" id="IPR002562">
    <property type="entry name" value="3'-5'_exonuclease_dom"/>
</dbReference>
<dbReference type="Gene3D" id="3.30.420.10">
    <property type="entry name" value="Ribonuclease H-like superfamily/Ribonuclease H"/>
    <property type="match status" value="1"/>
</dbReference>
<dbReference type="InterPro" id="IPR012337">
    <property type="entry name" value="RNaseH-like_sf"/>
</dbReference>
<comment type="cofactor">
    <cofactor evidence="2">
        <name>Mg(2+)</name>
        <dbReference type="ChEBI" id="CHEBI:18420"/>
    </cofactor>
</comment>
<dbReference type="PANTHER" id="PTHR13620">
    <property type="entry name" value="3-5 EXONUCLEASE"/>
    <property type="match status" value="1"/>
</dbReference>
<feature type="transmembrane region" description="Helical" evidence="15">
    <location>
        <begin position="12"/>
        <end position="29"/>
    </location>
</feature>
<keyword evidence="4 15" id="KW-0812">Transmembrane</keyword>
<keyword evidence="18" id="KW-1185">Reference proteome</keyword>
<keyword evidence="6" id="KW-0479">Metal-binding</keyword>
<evidence type="ECO:0000256" key="12">
    <source>
        <dbReference type="ARBA" id="ARBA00061005"/>
    </source>
</evidence>
<dbReference type="InterPro" id="IPR051132">
    <property type="entry name" value="3-5_Exonuclease_domain"/>
</dbReference>
<dbReference type="Proteomes" id="UP001374579">
    <property type="component" value="Unassembled WGS sequence"/>
</dbReference>
<dbReference type="GO" id="GO:0046872">
    <property type="term" value="F:metal ion binding"/>
    <property type="evidence" value="ECO:0007669"/>
    <property type="project" value="UniProtKB-KW"/>
</dbReference>
<evidence type="ECO:0000256" key="11">
    <source>
        <dbReference type="ARBA" id="ARBA00023136"/>
    </source>
</evidence>
<feature type="domain" description="3'-5' exonuclease" evidence="16">
    <location>
        <begin position="58"/>
        <end position="235"/>
    </location>
</feature>
<dbReference type="PANTHER" id="PTHR13620:SF104">
    <property type="entry name" value="EXONUCLEASE 3'-5' DOMAIN-CONTAINING PROTEIN 2"/>
    <property type="match status" value="1"/>
</dbReference>
<evidence type="ECO:0000313" key="17">
    <source>
        <dbReference type="EMBL" id="KAK7110101.1"/>
    </source>
</evidence>
<evidence type="ECO:0000313" key="18">
    <source>
        <dbReference type="Proteomes" id="UP001374579"/>
    </source>
</evidence>
<dbReference type="SMART" id="SM00474">
    <property type="entry name" value="35EXOc"/>
    <property type="match status" value="1"/>
</dbReference>
<keyword evidence="10" id="KW-0496">Mitochondrion</keyword>
<feature type="region of interest" description="Disordered" evidence="14">
    <location>
        <begin position="278"/>
        <end position="297"/>
    </location>
</feature>
<evidence type="ECO:0000256" key="14">
    <source>
        <dbReference type="SAM" id="MobiDB-lite"/>
    </source>
</evidence>
<proteinExistence type="inferred from homology"/>
<evidence type="ECO:0000256" key="6">
    <source>
        <dbReference type="ARBA" id="ARBA00022723"/>
    </source>
</evidence>
<reference evidence="17 18" key="1">
    <citation type="submission" date="2024-02" db="EMBL/GenBank/DDBJ databases">
        <title>Chromosome-scale genome assembly of the rough periwinkle Littorina saxatilis.</title>
        <authorList>
            <person name="De Jode A."/>
            <person name="Faria R."/>
            <person name="Formenti G."/>
            <person name="Sims Y."/>
            <person name="Smith T.P."/>
            <person name="Tracey A."/>
            <person name="Wood J.M.D."/>
            <person name="Zagrodzka Z.B."/>
            <person name="Johannesson K."/>
            <person name="Butlin R.K."/>
            <person name="Leder E.H."/>
        </authorList>
    </citation>
    <scope>NUCLEOTIDE SEQUENCE [LARGE SCALE GENOMIC DNA]</scope>
    <source>
        <strain evidence="17">Snail1</strain>
        <tissue evidence="17">Muscle</tissue>
    </source>
</reference>
<keyword evidence="8" id="KW-0269">Exonuclease</keyword>
<evidence type="ECO:0000256" key="7">
    <source>
        <dbReference type="ARBA" id="ARBA00022801"/>
    </source>
</evidence>
<dbReference type="CDD" id="cd06141">
    <property type="entry name" value="WRN_exo"/>
    <property type="match status" value="1"/>
</dbReference>
<accession>A0AAN9GJ99</accession>
<dbReference type="AlphaFoldDB" id="A0AAN9GJ99"/>
<comment type="caution">
    <text evidence="17">The sequence shown here is derived from an EMBL/GenBank/DDBJ whole genome shotgun (WGS) entry which is preliminary data.</text>
</comment>
<evidence type="ECO:0000256" key="10">
    <source>
        <dbReference type="ARBA" id="ARBA00023128"/>
    </source>
</evidence>
<dbReference type="GO" id="GO:0003676">
    <property type="term" value="F:nucleic acid binding"/>
    <property type="evidence" value="ECO:0007669"/>
    <property type="project" value="InterPro"/>
</dbReference>
<feature type="compositionally biased region" description="Acidic residues" evidence="14">
    <location>
        <begin position="584"/>
        <end position="604"/>
    </location>
</feature>
<keyword evidence="9 15" id="KW-1133">Transmembrane helix</keyword>
<keyword evidence="11 15" id="KW-0472">Membrane</keyword>
<evidence type="ECO:0000256" key="1">
    <source>
        <dbReference type="ARBA" id="ARBA00001936"/>
    </source>
</evidence>
<gene>
    <name evidence="17" type="ORF">V1264_014029</name>
</gene>
<evidence type="ECO:0000256" key="8">
    <source>
        <dbReference type="ARBA" id="ARBA00022839"/>
    </source>
</evidence>
<dbReference type="SUPFAM" id="SSF53098">
    <property type="entry name" value="Ribonuclease H-like"/>
    <property type="match status" value="1"/>
</dbReference>
<evidence type="ECO:0000256" key="15">
    <source>
        <dbReference type="SAM" id="Phobius"/>
    </source>
</evidence>
<evidence type="ECO:0000256" key="2">
    <source>
        <dbReference type="ARBA" id="ARBA00001946"/>
    </source>
</evidence>
<evidence type="ECO:0000259" key="16">
    <source>
        <dbReference type="SMART" id="SM00474"/>
    </source>
</evidence>
<name>A0AAN9GJ99_9CAEN</name>
<sequence>MALSKSNVGKIVSVSTVLAGAGIALWLWVRRRRQIKLRHLKTFTDLNHGSQAESSGAIELVTSAQQWEMCAPRLFQDVEKTKVLGIDCEWVLKQPVALLQIATHSHYCVLVRLCFMDQTDFPQSLKTLLADKSILKVGVGVNDDALKLKRDYGLQVNGCVDLRDVLHRVRGIFTCEKTGLQGLAKGVLGIHISKDFRVRCGNWGARHLNQAQVDYAAMDAVVGVDVFMNLVLAKVTGVDPRLDPDKAAAVSLATILTMSRSVCQGIVDTGNFYKPHSNVNKGVQRKGGQANADRKQNGDAYSVRKRPLWDNCELLAPDGQLLCTCDTRKAAWYITKGLGVKVSEEPLMVKLNFEPSGRPKSERNYYLQQKENLCVVCGNTENYARKFVVPQEYRKYFPNLLKQHTSHDVLLMCPPCHRHSSDHDGTLRLLLAQECHAPLNSGENSSVYQDHDLQQVKSAGRALKFNRDKIPEARVQQLEKVLFDFYGVPEITDDLVDMAAVLDIKQENDDYIIHAKKVVEHSAENGGLLEFQATWRRHFVNTMQPKFLPAFWSVDYVPENWDTGSGNESQEEEEEGVQMFLRDENEESEEDEEDDYEEEEEDEL</sequence>
<dbReference type="EMBL" id="JBAMIC010000003">
    <property type="protein sequence ID" value="KAK7110101.1"/>
    <property type="molecule type" value="Genomic_DNA"/>
</dbReference>
<dbReference type="FunFam" id="3.30.420.10:FF:000041">
    <property type="entry name" value="Exonuclease 3'-5' domain containing 2"/>
    <property type="match status" value="1"/>
</dbReference>
<comment type="similarity">
    <text evidence="12">Belongs to the EXD2 family.</text>
</comment>
<evidence type="ECO:0000256" key="4">
    <source>
        <dbReference type="ARBA" id="ARBA00022692"/>
    </source>
</evidence>
<evidence type="ECO:0000256" key="3">
    <source>
        <dbReference type="ARBA" id="ARBA00004325"/>
    </source>
</evidence>
<dbReference type="GO" id="GO:0005634">
    <property type="term" value="C:nucleus"/>
    <property type="evidence" value="ECO:0007669"/>
    <property type="project" value="TreeGrafter"/>
</dbReference>
<feature type="region of interest" description="Disordered" evidence="14">
    <location>
        <begin position="562"/>
        <end position="604"/>
    </location>
</feature>
<evidence type="ECO:0000256" key="13">
    <source>
        <dbReference type="ARBA" id="ARBA00069878"/>
    </source>
</evidence>
<comment type="cofactor">
    <cofactor evidence="1">
        <name>Mn(2+)</name>
        <dbReference type="ChEBI" id="CHEBI:29035"/>
    </cofactor>
</comment>
<keyword evidence="5" id="KW-0540">Nuclease</keyword>